<evidence type="ECO:0000256" key="2">
    <source>
        <dbReference type="ARBA" id="ARBA00022670"/>
    </source>
</evidence>
<dbReference type="Pfam" id="PF00089">
    <property type="entry name" value="Trypsin"/>
    <property type="match status" value="1"/>
</dbReference>
<evidence type="ECO:0000256" key="5">
    <source>
        <dbReference type="ARBA" id="ARBA00022825"/>
    </source>
</evidence>
<keyword evidence="6" id="KW-0865">Zymogen</keyword>
<evidence type="ECO:0000256" key="6">
    <source>
        <dbReference type="ARBA" id="ARBA00023145"/>
    </source>
</evidence>
<keyword evidence="2" id="KW-0645">Protease</keyword>
<dbReference type="SUPFAM" id="SSF50494">
    <property type="entry name" value="Trypsin-like serine proteases"/>
    <property type="match status" value="1"/>
</dbReference>
<evidence type="ECO:0000256" key="7">
    <source>
        <dbReference type="ARBA" id="ARBA00023157"/>
    </source>
</evidence>
<feature type="signal peptide" evidence="8">
    <location>
        <begin position="1"/>
        <end position="35"/>
    </location>
</feature>
<name>A0ABS4TVD7_9PSEU</name>
<dbReference type="InterPro" id="IPR006311">
    <property type="entry name" value="TAT_signal"/>
</dbReference>
<dbReference type="Proteomes" id="UP001519332">
    <property type="component" value="Unassembled WGS sequence"/>
</dbReference>
<dbReference type="InterPro" id="IPR001316">
    <property type="entry name" value="Pept_S1A_streptogrisin"/>
</dbReference>
<dbReference type="InterPro" id="IPR001254">
    <property type="entry name" value="Trypsin_dom"/>
</dbReference>
<organism evidence="11 12">
    <name type="scientific">Kibdelosporangium banguiense</name>
    <dbReference type="NCBI Taxonomy" id="1365924"/>
    <lineage>
        <taxon>Bacteria</taxon>
        <taxon>Bacillati</taxon>
        <taxon>Actinomycetota</taxon>
        <taxon>Actinomycetes</taxon>
        <taxon>Pseudonocardiales</taxon>
        <taxon>Pseudonocardiaceae</taxon>
        <taxon>Kibdelosporangium</taxon>
    </lineage>
</organism>
<dbReference type="RefSeq" id="WP_209645044.1">
    <property type="nucleotide sequence ID" value="NZ_JAGINW010000001.1"/>
</dbReference>
<evidence type="ECO:0000256" key="1">
    <source>
        <dbReference type="ARBA" id="ARBA00007664"/>
    </source>
</evidence>
<evidence type="ECO:0000313" key="12">
    <source>
        <dbReference type="Proteomes" id="UP001519332"/>
    </source>
</evidence>
<comment type="similarity">
    <text evidence="1">Belongs to the peptidase S1 family.</text>
</comment>
<dbReference type="InterPro" id="IPR009003">
    <property type="entry name" value="Peptidase_S1_PA"/>
</dbReference>
<comment type="caution">
    <text evidence="11">The sequence shown here is derived from an EMBL/GenBank/DDBJ whole genome shotgun (WGS) entry which is preliminary data.</text>
</comment>
<dbReference type="InterPro" id="IPR004236">
    <property type="entry name" value="Pept_S1_alpha_lytic"/>
</dbReference>
<keyword evidence="12" id="KW-1185">Reference proteome</keyword>
<dbReference type="Gene3D" id="2.40.10.10">
    <property type="entry name" value="Trypsin-like serine proteases"/>
    <property type="match status" value="2"/>
</dbReference>
<evidence type="ECO:0000259" key="10">
    <source>
        <dbReference type="Pfam" id="PF02983"/>
    </source>
</evidence>
<dbReference type="PROSITE" id="PS00135">
    <property type="entry name" value="TRYPSIN_SER"/>
    <property type="match status" value="1"/>
</dbReference>
<dbReference type="PANTHER" id="PTHR43019:SF23">
    <property type="entry name" value="PROTEASE DO-LIKE 5, CHLOROPLASTIC"/>
    <property type="match status" value="1"/>
</dbReference>
<sequence length="299" mass="30597">MRPQHKRISRTKILASAAVVTAAAAAAIALPQAYASNTKSPATATETLRRQASIPGTAWATDPETGQVVVTADSTVKGDRWDTLMSAVGSAGGNRVRVERSPGEFTLFAEGGDAIFAGRGRCSLGFNVTTSNGNPGFLTAGHCGTAARQWSLSPNGRPAATVRQATFPGNGDFALLTYNNTATQAPSVVDTGGGRTVQIQRAANARVGQRVLRMGSTTGLRNGRVTGLNATVNYREGTVTGLIQTTVCAEPGDSGGPLFTQDGSAIGLTSGGGGNCRTGGVTFFQPVTNALNAVNAQIN</sequence>
<evidence type="ECO:0000256" key="4">
    <source>
        <dbReference type="ARBA" id="ARBA00022801"/>
    </source>
</evidence>
<proteinExistence type="inferred from homology"/>
<reference evidence="11 12" key="1">
    <citation type="submission" date="2021-03" db="EMBL/GenBank/DDBJ databases">
        <title>Sequencing the genomes of 1000 actinobacteria strains.</title>
        <authorList>
            <person name="Klenk H.-P."/>
        </authorList>
    </citation>
    <scope>NUCLEOTIDE SEQUENCE [LARGE SCALE GENOMIC DNA]</scope>
    <source>
        <strain evidence="11 12">DSM 46670</strain>
    </source>
</reference>
<dbReference type="PANTHER" id="PTHR43019">
    <property type="entry name" value="SERINE ENDOPROTEASE DEGS"/>
    <property type="match status" value="1"/>
</dbReference>
<accession>A0ABS4TVD7</accession>
<dbReference type="PRINTS" id="PR00861">
    <property type="entry name" value="ALYTICPTASE"/>
</dbReference>
<dbReference type="EC" id="3.4.21.-" evidence="11"/>
<protein>
    <submittedName>
        <fullName evidence="11">Streptogrisin D</fullName>
        <ecNumber evidence="11">3.4.21.-</ecNumber>
    </submittedName>
</protein>
<dbReference type="PROSITE" id="PS51318">
    <property type="entry name" value="TAT"/>
    <property type="match status" value="1"/>
</dbReference>
<keyword evidence="5" id="KW-0720">Serine protease</keyword>
<dbReference type="GO" id="GO:0016787">
    <property type="term" value="F:hydrolase activity"/>
    <property type="evidence" value="ECO:0007669"/>
    <property type="project" value="UniProtKB-KW"/>
</dbReference>
<feature type="chain" id="PRO_5045992742" evidence="8">
    <location>
        <begin position="36"/>
        <end position="299"/>
    </location>
</feature>
<dbReference type="PIRSF" id="PIRSF001134">
    <property type="entry name" value="Streptogrisin"/>
    <property type="match status" value="1"/>
</dbReference>
<dbReference type="PROSITE" id="PS00134">
    <property type="entry name" value="TRYPSIN_HIS"/>
    <property type="match status" value="1"/>
</dbReference>
<keyword evidence="3 8" id="KW-0732">Signal</keyword>
<dbReference type="InterPro" id="IPR033116">
    <property type="entry name" value="TRYPSIN_SER"/>
</dbReference>
<evidence type="ECO:0000313" key="11">
    <source>
        <dbReference type="EMBL" id="MBP2327954.1"/>
    </source>
</evidence>
<gene>
    <name evidence="11" type="ORF">JOF56_008339</name>
</gene>
<keyword evidence="4 11" id="KW-0378">Hydrolase</keyword>
<evidence type="ECO:0000259" key="9">
    <source>
        <dbReference type="Pfam" id="PF00089"/>
    </source>
</evidence>
<dbReference type="InterPro" id="IPR018114">
    <property type="entry name" value="TRYPSIN_HIS"/>
</dbReference>
<feature type="domain" description="Peptidase S1A alpha-lytic prodomain" evidence="10">
    <location>
        <begin position="43"/>
        <end position="91"/>
    </location>
</feature>
<dbReference type="EMBL" id="JAGINW010000001">
    <property type="protein sequence ID" value="MBP2327954.1"/>
    <property type="molecule type" value="Genomic_DNA"/>
</dbReference>
<evidence type="ECO:0000256" key="3">
    <source>
        <dbReference type="ARBA" id="ARBA00022729"/>
    </source>
</evidence>
<dbReference type="CDD" id="cd21112">
    <property type="entry name" value="alphaLP-like"/>
    <property type="match status" value="1"/>
</dbReference>
<evidence type="ECO:0000256" key="8">
    <source>
        <dbReference type="SAM" id="SignalP"/>
    </source>
</evidence>
<keyword evidence="7" id="KW-1015">Disulfide bond</keyword>
<feature type="domain" description="Peptidase S1" evidence="9">
    <location>
        <begin position="136"/>
        <end position="293"/>
    </location>
</feature>
<dbReference type="Pfam" id="PF02983">
    <property type="entry name" value="Pro_Al_protease"/>
    <property type="match status" value="1"/>
</dbReference>
<dbReference type="InterPro" id="IPR043504">
    <property type="entry name" value="Peptidase_S1_PA_chymotrypsin"/>
</dbReference>